<comment type="catalytic activity">
    <reaction evidence="13">
        <text>5-amino-6-(5-phospho-D-ribitylamino)uracil + NADP(+) = 5-amino-6-(5-phospho-D-ribosylamino)uracil + NADPH + H(+)</text>
        <dbReference type="Rhea" id="RHEA:17845"/>
        <dbReference type="ChEBI" id="CHEBI:15378"/>
        <dbReference type="ChEBI" id="CHEBI:57783"/>
        <dbReference type="ChEBI" id="CHEBI:58349"/>
        <dbReference type="ChEBI" id="CHEBI:58421"/>
        <dbReference type="ChEBI" id="CHEBI:58453"/>
        <dbReference type="EC" id="1.1.1.193"/>
    </reaction>
</comment>
<dbReference type="GO" id="GO:0009231">
    <property type="term" value="P:riboflavin biosynthetic process"/>
    <property type="evidence" value="ECO:0007669"/>
    <property type="project" value="UniProtKB-UniPathway"/>
</dbReference>
<accession>A0A379N3A1</accession>
<feature type="domain" description="CMP/dCMP-type deaminase" evidence="17">
    <location>
        <begin position="19"/>
        <end position="140"/>
    </location>
</feature>
<dbReference type="InterPro" id="IPR050765">
    <property type="entry name" value="Riboflavin_Biosynth_HTPR"/>
</dbReference>
<dbReference type="PANTHER" id="PTHR38011">
    <property type="entry name" value="DIHYDROFOLATE REDUCTASE FAMILY PROTEIN (AFU_ORTHOLOGUE AFUA_8G06820)"/>
    <property type="match status" value="1"/>
</dbReference>
<evidence type="ECO:0000256" key="8">
    <source>
        <dbReference type="ARBA" id="ARBA00022801"/>
    </source>
</evidence>
<comment type="pathway">
    <text evidence="3 13">Cofactor biosynthesis; riboflavin biosynthesis; 5-amino-6-(D-ribitylamino)uracil from GTP: step 3/4.</text>
</comment>
<evidence type="ECO:0000256" key="15">
    <source>
        <dbReference type="PIRSR" id="PIRSR006769-2"/>
    </source>
</evidence>
<dbReference type="InterPro" id="IPR011549">
    <property type="entry name" value="RibD_C"/>
</dbReference>
<dbReference type="AlphaFoldDB" id="A0A379N3A1"/>
<dbReference type="Gene3D" id="3.40.140.10">
    <property type="entry name" value="Cytidine Deaminase, domain 2"/>
    <property type="match status" value="1"/>
</dbReference>
<reference evidence="18 19" key="1">
    <citation type="submission" date="2018-06" db="EMBL/GenBank/DDBJ databases">
        <authorList>
            <consortium name="Pathogen Informatics"/>
            <person name="Doyle S."/>
        </authorList>
    </citation>
    <scope>NUCLEOTIDE SEQUENCE [LARGE SCALE GENOMIC DNA]</scope>
    <source>
        <strain evidence="18 19">NCTC13291</strain>
    </source>
</reference>
<dbReference type="PIRSF" id="PIRSF006769">
    <property type="entry name" value="RibD"/>
    <property type="match status" value="1"/>
</dbReference>
<dbReference type="InterPro" id="IPR024072">
    <property type="entry name" value="DHFR-like_dom_sf"/>
</dbReference>
<evidence type="ECO:0000313" key="19">
    <source>
        <dbReference type="Proteomes" id="UP000254919"/>
    </source>
</evidence>
<comment type="pathway">
    <text evidence="2 13">Cofactor biosynthesis; riboflavin biosynthesis; 5-amino-6-(D-ribitylamino)uracil from GTP: step 2/4.</text>
</comment>
<dbReference type="GO" id="GO:0050661">
    <property type="term" value="F:NADP binding"/>
    <property type="evidence" value="ECO:0007669"/>
    <property type="project" value="InterPro"/>
</dbReference>
<dbReference type="GO" id="GO:0008703">
    <property type="term" value="F:5-amino-6-(5-phosphoribosylamino)uracil reductase activity"/>
    <property type="evidence" value="ECO:0007669"/>
    <property type="project" value="UniProtKB-EC"/>
</dbReference>
<feature type="binding site" evidence="15">
    <location>
        <position position="202"/>
    </location>
    <ligand>
        <name>substrate</name>
    </ligand>
</feature>
<dbReference type="InterPro" id="IPR004794">
    <property type="entry name" value="Eubact_RibD"/>
</dbReference>
<evidence type="ECO:0000256" key="11">
    <source>
        <dbReference type="ARBA" id="ARBA00023002"/>
    </source>
</evidence>
<evidence type="ECO:0000256" key="7">
    <source>
        <dbReference type="ARBA" id="ARBA00022723"/>
    </source>
</evidence>
<comment type="cofactor">
    <cofactor evidence="13 16">
        <name>Zn(2+)</name>
        <dbReference type="ChEBI" id="CHEBI:29105"/>
    </cofactor>
    <text evidence="13 16">Binds 1 zinc ion.</text>
</comment>
<dbReference type="InterPro" id="IPR002125">
    <property type="entry name" value="CMP_dCMP_dom"/>
</dbReference>
<dbReference type="CDD" id="cd01284">
    <property type="entry name" value="Riboflavin_deaminase-reductase"/>
    <property type="match status" value="1"/>
</dbReference>
<dbReference type="Gene3D" id="3.40.430.10">
    <property type="entry name" value="Dihydrofolate Reductase, subunit A"/>
    <property type="match status" value="1"/>
</dbReference>
<feature type="binding site" evidence="16">
    <location>
        <position position="68"/>
    </location>
    <ligand>
        <name>Zn(2+)</name>
        <dbReference type="ChEBI" id="CHEBI:29105"/>
        <note>catalytic</note>
    </ligand>
</feature>
<evidence type="ECO:0000256" key="13">
    <source>
        <dbReference type="PIRNR" id="PIRNR006769"/>
    </source>
</evidence>
<feature type="binding site" evidence="15">
    <location>
        <position position="330"/>
    </location>
    <ligand>
        <name>substrate</name>
    </ligand>
</feature>
<dbReference type="FunFam" id="3.40.140.10:FF:000025">
    <property type="entry name" value="Riboflavin biosynthesis protein RibD"/>
    <property type="match status" value="1"/>
</dbReference>
<evidence type="ECO:0000256" key="9">
    <source>
        <dbReference type="ARBA" id="ARBA00022833"/>
    </source>
</evidence>
<evidence type="ECO:0000256" key="16">
    <source>
        <dbReference type="PIRSR" id="PIRSR006769-3"/>
    </source>
</evidence>
<dbReference type="UniPathway" id="UPA00275">
    <property type="reaction ID" value="UER00401"/>
</dbReference>
<dbReference type="EMBL" id="UGVN01000001">
    <property type="protein sequence ID" value="SUE41588.1"/>
    <property type="molecule type" value="Genomic_DNA"/>
</dbReference>
<dbReference type="InterPro" id="IPR016193">
    <property type="entry name" value="Cytidine_deaminase-like"/>
</dbReference>
<feature type="binding site" evidence="15">
    <location>
        <position position="241"/>
    </location>
    <ligand>
        <name>NADP(+)</name>
        <dbReference type="ChEBI" id="CHEBI:58349"/>
    </ligand>
</feature>
<dbReference type="InterPro" id="IPR002734">
    <property type="entry name" value="RibDG_C"/>
</dbReference>
<feature type="binding site" evidence="15">
    <location>
        <begin position="332"/>
        <end position="338"/>
    </location>
    <ligand>
        <name>NADP(+)</name>
        <dbReference type="ChEBI" id="CHEBI:58349"/>
    </ligand>
</feature>
<sequence>MPNPPPFAMPHDNDIPATEIDRQHMRVALALAARGLGNTWPNPAVGCVIVRDGVVVGRGWTSPGGRPHAEVNALTRAGEAARGATAYVTLEPCSHWGKTPPCVDALARAGVARVVSALRDPDPRVDGNGIRRLRESGIAVTEGVLEAEARALNAGFIRRIETGLPLVTLKLATTLDGRIATRTRESRWITGPEARRLTHALRGTHDAILVGSGTVLADDPDLSCRLEGFTPRPILRAVADTRLRTPPTARLLQGGPEAVHARGEVVVLTVAGHDRAAMDRLSGAGATLVVVPPSGRPATDPSGARDSDRLDPEAILRALAARGVTRLMVEGGATLAASLLRAGLVDRLAWFHAPGIMGGDGLPAAQALPVDSLAAIPKFLRTATIPCGPDLLSEFERA</sequence>
<keyword evidence="10 13" id="KW-0521">NADP</keyword>
<feature type="binding site" evidence="16">
    <location>
        <position position="102"/>
    </location>
    <ligand>
        <name>Zn(2+)</name>
        <dbReference type="ChEBI" id="CHEBI:29105"/>
        <note>catalytic</note>
    </ligand>
</feature>
<dbReference type="PROSITE" id="PS51747">
    <property type="entry name" value="CYT_DCMP_DEAMINASES_2"/>
    <property type="match status" value="1"/>
</dbReference>
<keyword evidence="9 13" id="KW-0862">Zinc</keyword>
<keyword evidence="6 13" id="KW-0686">Riboflavin biosynthesis</keyword>
<feature type="binding site" evidence="16">
    <location>
        <position position="93"/>
    </location>
    <ligand>
        <name>Zn(2+)</name>
        <dbReference type="ChEBI" id="CHEBI:29105"/>
        <note>catalytic</note>
    </ligand>
</feature>
<evidence type="ECO:0000256" key="3">
    <source>
        <dbReference type="ARBA" id="ARBA00004910"/>
    </source>
</evidence>
<keyword evidence="8 13" id="KW-0378">Hydrolase</keyword>
<evidence type="ECO:0000256" key="12">
    <source>
        <dbReference type="ARBA" id="ARBA00023268"/>
    </source>
</evidence>
<organism evidence="18 19">
    <name type="scientific">Roseomonas mucosa</name>
    <dbReference type="NCBI Taxonomy" id="207340"/>
    <lineage>
        <taxon>Bacteria</taxon>
        <taxon>Pseudomonadati</taxon>
        <taxon>Pseudomonadota</taxon>
        <taxon>Alphaproteobacteria</taxon>
        <taxon>Acetobacterales</taxon>
        <taxon>Roseomonadaceae</taxon>
        <taxon>Roseomonas</taxon>
    </lineage>
</organism>
<feature type="binding site" evidence="15">
    <location>
        <position position="225"/>
    </location>
    <ligand>
        <name>substrate</name>
    </ligand>
</feature>
<keyword evidence="11 13" id="KW-0560">Oxidoreductase</keyword>
<comment type="catalytic activity">
    <reaction evidence="13">
        <text>2,5-diamino-6-hydroxy-4-(5-phosphoribosylamino)-pyrimidine + H2O + H(+) = 5-amino-6-(5-phospho-D-ribosylamino)uracil + NH4(+)</text>
        <dbReference type="Rhea" id="RHEA:21868"/>
        <dbReference type="ChEBI" id="CHEBI:15377"/>
        <dbReference type="ChEBI" id="CHEBI:15378"/>
        <dbReference type="ChEBI" id="CHEBI:28938"/>
        <dbReference type="ChEBI" id="CHEBI:58453"/>
        <dbReference type="ChEBI" id="CHEBI:58614"/>
        <dbReference type="EC" id="3.5.4.26"/>
    </reaction>
</comment>
<evidence type="ECO:0000256" key="5">
    <source>
        <dbReference type="ARBA" id="ARBA00007417"/>
    </source>
</evidence>
<dbReference type="GeneID" id="99634310"/>
<evidence type="ECO:0000256" key="14">
    <source>
        <dbReference type="PIRSR" id="PIRSR006769-1"/>
    </source>
</evidence>
<feature type="binding site" evidence="15">
    <location>
        <position position="222"/>
    </location>
    <ligand>
        <name>substrate</name>
    </ligand>
</feature>
<dbReference type="EC" id="3.5.4.26" evidence="13"/>
<evidence type="ECO:0000256" key="4">
    <source>
        <dbReference type="ARBA" id="ARBA00005259"/>
    </source>
</evidence>
<comment type="function">
    <text evidence="1 13">Converts 2,5-diamino-6-(ribosylamino)-4(3h)-pyrimidinone 5'-phosphate into 5-amino-6-(ribosylamino)-2,4(1h,3h)-pyrimidinedione 5'-phosphate.</text>
</comment>
<evidence type="ECO:0000256" key="2">
    <source>
        <dbReference type="ARBA" id="ARBA00004882"/>
    </source>
</evidence>
<feature type="binding site" evidence="15">
    <location>
        <position position="214"/>
    </location>
    <ligand>
        <name>NADP(+)</name>
        <dbReference type="ChEBI" id="CHEBI:58349"/>
    </ligand>
</feature>
<protein>
    <recommendedName>
        <fullName evidence="13">Riboflavin biosynthesis protein RibD</fullName>
    </recommendedName>
    <domain>
        <recommendedName>
            <fullName evidence="13">Diaminohydroxyphosphoribosylaminopyrimidine deaminase</fullName>
            <shortName evidence="13">DRAP deaminase</shortName>
            <ecNumber evidence="13">3.5.4.26</ecNumber>
        </recommendedName>
        <alternativeName>
            <fullName evidence="13">Riboflavin-specific deaminase</fullName>
        </alternativeName>
    </domain>
    <domain>
        <recommendedName>
            <fullName evidence="13">5-amino-6-(5-phosphoribosylamino)uracil reductase</fullName>
            <ecNumber evidence="13">1.1.1.193</ecNumber>
        </recommendedName>
        <alternativeName>
            <fullName evidence="13">HTP reductase</fullName>
        </alternativeName>
    </domain>
</protein>
<dbReference type="SUPFAM" id="SSF53927">
    <property type="entry name" value="Cytidine deaminase-like"/>
    <property type="match status" value="1"/>
</dbReference>
<dbReference type="PANTHER" id="PTHR38011:SF7">
    <property type="entry name" value="2,5-DIAMINO-6-RIBOSYLAMINO-4(3H)-PYRIMIDINONE 5'-PHOSPHATE REDUCTASE"/>
    <property type="match status" value="1"/>
</dbReference>
<dbReference type="Pfam" id="PF01872">
    <property type="entry name" value="RibD_C"/>
    <property type="match status" value="1"/>
</dbReference>
<feature type="binding site" evidence="15">
    <location>
        <position position="172"/>
    </location>
    <ligand>
        <name>NADP(+)</name>
        <dbReference type="ChEBI" id="CHEBI:58349"/>
    </ligand>
</feature>
<comment type="similarity">
    <text evidence="5 13">In the C-terminal section; belongs to the HTP reductase family.</text>
</comment>
<dbReference type="NCBIfam" id="TIGR00326">
    <property type="entry name" value="eubact_ribD"/>
    <property type="match status" value="1"/>
</dbReference>
<dbReference type="Pfam" id="PF00383">
    <property type="entry name" value="dCMP_cyt_deam_1"/>
    <property type="match status" value="1"/>
</dbReference>
<keyword evidence="12" id="KW-0511">Multifunctional enzyme</keyword>
<dbReference type="Proteomes" id="UP000254919">
    <property type="component" value="Unassembled WGS sequence"/>
</dbReference>
<dbReference type="InterPro" id="IPR016192">
    <property type="entry name" value="APOBEC/CMP_deaminase_Zn-bd"/>
</dbReference>
<proteinExistence type="inferred from homology"/>
<feature type="binding site" evidence="15">
    <location>
        <position position="188"/>
    </location>
    <ligand>
        <name>NADP(+)</name>
        <dbReference type="ChEBI" id="CHEBI:58349"/>
    </ligand>
</feature>
<name>A0A379N3A1_9PROT</name>
<dbReference type="SUPFAM" id="SSF53597">
    <property type="entry name" value="Dihydrofolate reductase-like"/>
    <property type="match status" value="1"/>
</dbReference>
<keyword evidence="7 13" id="KW-0479">Metal-binding</keyword>
<evidence type="ECO:0000256" key="6">
    <source>
        <dbReference type="ARBA" id="ARBA00022619"/>
    </source>
</evidence>
<dbReference type="NCBIfam" id="TIGR00227">
    <property type="entry name" value="ribD_Cterm"/>
    <property type="match status" value="1"/>
</dbReference>
<dbReference type="EC" id="1.1.1.193" evidence="13"/>
<feature type="binding site" evidence="15">
    <location>
        <position position="186"/>
    </location>
    <ligand>
        <name>substrate</name>
    </ligand>
</feature>
<gene>
    <name evidence="18" type="primary">ribD_2</name>
    <name evidence="18" type="ORF">NCTC13291_03177</name>
</gene>
<evidence type="ECO:0000256" key="10">
    <source>
        <dbReference type="ARBA" id="ARBA00022857"/>
    </source>
</evidence>
<evidence type="ECO:0000256" key="1">
    <source>
        <dbReference type="ARBA" id="ARBA00002151"/>
    </source>
</evidence>
<dbReference type="PROSITE" id="PS00903">
    <property type="entry name" value="CYT_DCMP_DEAMINASES_1"/>
    <property type="match status" value="1"/>
</dbReference>
<dbReference type="GO" id="GO:0008270">
    <property type="term" value="F:zinc ion binding"/>
    <property type="evidence" value="ECO:0007669"/>
    <property type="project" value="InterPro"/>
</dbReference>
<feature type="binding site" evidence="15">
    <location>
        <position position="218"/>
    </location>
    <ligand>
        <name>NADP(+)</name>
        <dbReference type="ChEBI" id="CHEBI:58349"/>
    </ligand>
</feature>
<dbReference type="GO" id="GO:0008835">
    <property type="term" value="F:diaminohydroxyphosphoribosylaminopyrimidine deaminase activity"/>
    <property type="evidence" value="ECO:0007669"/>
    <property type="project" value="UniProtKB-EC"/>
</dbReference>
<comment type="similarity">
    <text evidence="4 13">In the N-terminal section; belongs to the cytidine and deoxycytidylate deaminase family.</text>
</comment>
<feature type="active site" description="Proton donor" evidence="14">
    <location>
        <position position="70"/>
    </location>
</feature>
<dbReference type="RefSeq" id="WP_410527982.1">
    <property type="nucleotide sequence ID" value="NZ_AP031462.1"/>
</dbReference>
<evidence type="ECO:0000313" key="18">
    <source>
        <dbReference type="EMBL" id="SUE41588.1"/>
    </source>
</evidence>
<evidence type="ECO:0000259" key="17">
    <source>
        <dbReference type="PROSITE" id="PS51747"/>
    </source>
</evidence>